<dbReference type="PANTHER" id="PTHR13083">
    <property type="entry name" value="WD REPEAT-CONTAINING PROTEIN 91"/>
    <property type="match status" value="1"/>
</dbReference>
<dbReference type="PANTHER" id="PTHR13083:SF3">
    <property type="entry name" value="WD REPEAT-CONTAINING PROTEIN 91"/>
    <property type="match status" value="1"/>
</dbReference>
<dbReference type="SMART" id="SM00320">
    <property type="entry name" value="WD40"/>
    <property type="match status" value="3"/>
</dbReference>
<dbReference type="InterPro" id="IPR039724">
    <property type="entry name" value="WDR91"/>
</dbReference>
<dbReference type="SUPFAM" id="SSF50978">
    <property type="entry name" value="WD40 repeat-like"/>
    <property type="match status" value="1"/>
</dbReference>
<dbReference type="EMBL" id="JANBTW010000021">
    <property type="protein sequence ID" value="KAJ2678414.1"/>
    <property type="molecule type" value="Genomic_DNA"/>
</dbReference>
<name>A0A9W8KXI9_9FUNG</name>
<dbReference type="AlphaFoldDB" id="A0A9W8KXI9"/>
<dbReference type="GO" id="GO:0031902">
    <property type="term" value="C:late endosome membrane"/>
    <property type="evidence" value="ECO:0007669"/>
    <property type="project" value="UniProtKB-SubCell"/>
</dbReference>
<evidence type="ECO:0000256" key="2">
    <source>
        <dbReference type="ARBA" id="ARBA00004414"/>
    </source>
</evidence>
<feature type="domain" description="ARMC9 CTLH-like" evidence="5">
    <location>
        <begin position="99"/>
        <end position="186"/>
    </location>
</feature>
<evidence type="ECO:0000256" key="4">
    <source>
        <dbReference type="ARBA" id="ARBA00022753"/>
    </source>
</evidence>
<proteinExistence type="inferred from homology"/>
<evidence type="ECO:0000313" key="6">
    <source>
        <dbReference type="EMBL" id="KAJ2678414.1"/>
    </source>
</evidence>
<protein>
    <recommendedName>
        <fullName evidence="5">ARMC9 CTLH-like domain-containing protein</fullName>
    </recommendedName>
</protein>
<dbReference type="Gene3D" id="2.130.10.10">
    <property type="entry name" value="YVTN repeat-like/Quinoprotein amine dehydrogenase"/>
    <property type="match status" value="2"/>
</dbReference>
<organism evidence="6 7">
    <name type="scientific">Coemansia spiralis</name>
    <dbReference type="NCBI Taxonomy" id="417178"/>
    <lineage>
        <taxon>Eukaryota</taxon>
        <taxon>Fungi</taxon>
        <taxon>Fungi incertae sedis</taxon>
        <taxon>Zoopagomycota</taxon>
        <taxon>Kickxellomycotina</taxon>
        <taxon>Kickxellomycetes</taxon>
        <taxon>Kickxellales</taxon>
        <taxon>Kickxellaceae</taxon>
        <taxon>Coemansia</taxon>
    </lineage>
</organism>
<dbReference type="InterPro" id="IPR001680">
    <property type="entry name" value="WD40_rpt"/>
</dbReference>
<evidence type="ECO:0000313" key="7">
    <source>
        <dbReference type="Proteomes" id="UP001151518"/>
    </source>
</evidence>
<sequence>MTPLSPSAVEYVKSAKAGLGSLEYIDDLVREYLLFRGFNRTLEALEHDLTRDQDKGFKAEKIVSDLLAMAKELRVDEMLEYWRYLSFRFFSHLSPKYHRTTRMFEKRLIRLFLVSAVNMGKRNQIREFMDKHGHTLGQQGGDWIPWLGIEYVEDPKNKSEFEAYFSDEWFSSLNTALTDFISTVFPAMAVPRILLFDRYHRERETLKKKVKLYEEQLKGETTIKALEIDVGPPELVEDHIGDVAAVTSPRLQPSTSKQHMQSNTTADYQQSSLELVKTKDPSSLLKISQEDIFLEHNSGISLAKFSATAELIASYDDESILKVWSPNPASSAQKLKNELDFMVSAMAWDKKHTHLLYLYDEDGYIHTLNVNTNLMSRQLVADKKHPWIHSMLTSTASSALMNINSTSPESTSDIFVQIWDASANKTTASKRLVTASESQGVCAALNHNGNLAVLGYNTGYVRLIDTRSLETVTTVKTKQKDLCAVEFSLEEDSFMAVTEVGGLTQWSLHKDSQMLAESSLGISTANSNVLPSESRLYSDRIAFTPDKENLIVAPKDQCLVFNVDSAALTDTTRRHKDLVSCIDYAANKSLSASEDGTIRVACYRKV</sequence>
<dbReference type="GO" id="GO:0031901">
    <property type="term" value="C:early endosome membrane"/>
    <property type="evidence" value="ECO:0007669"/>
    <property type="project" value="UniProtKB-SubCell"/>
</dbReference>
<gene>
    <name evidence="6" type="ORF">GGI25_002399</name>
</gene>
<dbReference type="InterPro" id="IPR056327">
    <property type="entry name" value="ARMC9_CTLH-like_dom"/>
</dbReference>
<evidence type="ECO:0000256" key="3">
    <source>
        <dbReference type="ARBA" id="ARBA00006128"/>
    </source>
</evidence>
<dbReference type="Pfam" id="PF23138">
    <property type="entry name" value="CTLH_Armc9"/>
    <property type="match status" value="1"/>
</dbReference>
<dbReference type="Proteomes" id="UP001151518">
    <property type="component" value="Unassembled WGS sequence"/>
</dbReference>
<keyword evidence="4" id="KW-0967">Endosome</keyword>
<dbReference type="GO" id="GO:0051898">
    <property type="term" value="P:negative regulation of phosphatidylinositol 3-kinase/protein kinase B signal transduction"/>
    <property type="evidence" value="ECO:0007669"/>
    <property type="project" value="InterPro"/>
</dbReference>
<accession>A0A9W8KXI9</accession>
<dbReference type="InterPro" id="IPR015943">
    <property type="entry name" value="WD40/YVTN_repeat-like_dom_sf"/>
</dbReference>
<comment type="similarity">
    <text evidence="3">Belongs to the WD repeat WDR91 family.</text>
</comment>
<reference evidence="6" key="1">
    <citation type="submission" date="2022-07" db="EMBL/GenBank/DDBJ databases">
        <title>Phylogenomic reconstructions and comparative analyses of Kickxellomycotina fungi.</title>
        <authorList>
            <person name="Reynolds N.K."/>
            <person name="Stajich J.E."/>
            <person name="Barry K."/>
            <person name="Grigoriev I.V."/>
            <person name="Crous P."/>
            <person name="Smith M.E."/>
        </authorList>
    </citation>
    <scope>NUCLEOTIDE SEQUENCE</scope>
    <source>
        <strain evidence="6">NRRL 3115</strain>
    </source>
</reference>
<comment type="caution">
    <text evidence="6">The sequence shown here is derived from an EMBL/GenBank/DDBJ whole genome shotgun (WGS) entry which is preliminary data.</text>
</comment>
<dbReference type="InterPro" id="IPR036322">
    <property type="entry name" value="WD40_repeat_dom_sf"/>
</dbReference>
<comment type="subcellular location">
    <subcellularLocation>
        <location evidence="1">Early endosome membrane</location>
        <topology evidence="1">Peripheral membrane protein</topology>
    </subcellularLocation>
    <subcellularLocation>
        <location evidence="2">Late endosome membrane</location>
    </subcellularLocation>
</comment>
<dbReference type="OrthoDB" id="193023at2759"/>
<dbReference type="GO" id="GO:0141039">
    <property type="term" value="F:phosphatidylinositol 3-kinase inhibitor activity"/>
    <property type="evidence" value="ECO:0007669"/>
    <property type="project" value="InterPro"/>
</dbReference>
<evidence type="ECO:0000259" key="5">
    <source>
        <dbReference type="Pfam" id="PF23138"/>
    </source>
</evidence>
<evidence type="ECO:0000256" key="1">
    <source>
        <dbReference type="ARBA" id="ARBA00004220"/>
    </source>
</evidence>
<dbReference type="GO" id="GO:0045022">
    <property type="term" value="P:early endosome to late endosome transport"/>
    <property type="evidence" value="ECO:0007669"/>
    <property type="project" value="InterPro"/>
</dbReference>